<name>A0A7H2BH79_9MICC</name>
<dbReference type="Proteomes" id="UP000516421">
    <property type="component" value="Chromosome"/>
</dbReference>
<dbReference type="EMBL" id="CP061538">
    <property type="protein sequence ID" value="QNV39025.1"/>
    <property type="molecule type" value="Genomic_DNA"/>
</dbReference>
<dbReference type="RefSeq" id="WP_190616535.1">
    <property type="nucleotide sequence ID" value="NZ_CP061538.1"/>
</dbReference>
<reference evidence="1 2" key="1">
    <citation type="submission" date="2020-09" db="EMBL/GenBank/DDBJ databases">
        <title>Investigation of environmental microbe.</title>
        <authorList>
            <person name="Ou Y."/>
            <person name="Kang Q."/>
        </authorList>
    </citation>
    <scope>NUCLEOTIDE SEQUENCE [LARGE SCALE GENOMIC DNA]</scope>
    <source>
        <strain evidence="1 2">KJZ-9</strain>
    </source>
</reference>
<organism evidence="1 2">
    <name type="scientific">Rothia amarae</name>
    <dbReference type="NCBI Taxonomy" id="169480"/>
    <lineage>
        <taxon>Bacteria</taxon>
        <taxon>Bacillati</taxon>
        <taxon>Actinomycetota</taxon>
        <taxon>Actinomycetes</taxon>
        <taxon>Micrococcales</taxon>
        <taxon>Micrococcaceae</taxon>
        <taxon>Rothia</taxon>
    </lineage>
</organism>
<sequence length="352" mass="38154">MSTKTLVFCDGSVYSPVDPYATAMVLTETAVDWVGSDAGADSIYDNSMHKVELVGDLLTPAFFHGGATVQSQDELAILSERLIHAGYASTSLFLPQSACESINISASPLHTFVYAIISGKEDIEQLVAGIHGVQIREASVDLTSFLQKALDHRLRVSFVPRDEVDIEKFLSALSAFNELDRFRLAPRLDGISSITSENICVARDLGVALGFSSQIAENDSSIRQAVAAGALVFLGSDVNQESRVLGWELALTHVVRTRPEDQLSARATFNAMTRGVYRAVGESNPTFGQLGPQSMADVARWKVTELMVQTADDRVAAWSTDPRARIPLLPVLEKDNLPALVDLLIAGQFQDV</sequence>
<keyword evidence="2" id="KW-1185">Reference proteome</keyword>
<evidence type="ECO:0000313" key="1">
    <source>
        <dbReference type="EMBL" id="QNV39025.1"/>
    </source>
</evidence>
<gene>
    <name evidence="1" type="ORF">IDM48_06210</name>
</gene>
<protein>
    <recommendedName>
        <fullName evidence="3">Amidohydrolase family protein</fullName>
    </recommendedName>
</protein>
<dbReference type="AlphaFoldDB" id="A0A7H2BH79"/>
<accession>A0A7H2BH79</accession>
<dbReference type="KEGG" id="rama:IDM48_06210"/>
<evidence type="ECO:0000313" key="2">
    <source>
        <dbReference type="Proteomes" id="UP000516421"/>
    </source>
</evidence>
<proteinExistence type="predicted"/>
<evidence type="ECO:0008006" key="3">
    <source>
        <dbReference type="Google" id="ProtNLM"/>
    </source>
</evidence>